<evidence type="ECO:0000313" key="4">
    <source>
        <dbReference type="Proteomes" id="UP000559626"/>
    </source>
</evidence>
<reference evidence="3 4" key="1">
    <citation type="submission" date="2020-04" db="EMBL/GenBank/DDBJ databases">
        <title>Hymenobacter polaris sp. nov., isolated from Arctic soil.</title>
        <authorList>
            <person name="Dahal R.H."/>
        </authorList>
    </citation>
    <scope>NUCLEOTIDE SEQUENCE [LARGE SCALE GENOMIC DNA]</scope>
    <source>
        <strain evidence="3 4">RP-2-7</strain>
    </source>
</reference>
<protein>
    <submittedName>
        <fullName evidence="3">PorT family protein</fullName>
    </submittedName>
</protein>
<dbReference type="Pfam" id="PF13568">
    <property type="entry name" value="OMP_b-brl_2"/>
    <property type="match status" value="1"/>
</dbReference>
<comment type="caution">
    <text evidence="3">The sequence shown here is derived from an EMBL/GenBank/DDBJ whole genome shotgun (WGS) entry which is preliminary data.</text>
</comment>
<gene>
    <name evidence="3" type="ORF">HHL22_08030</name>
</gene>
<keyword evidence="1" id="KW-0732">Signal</keyword>
<dbReference type="AlphaFoldDB" id="A0A7Y0AD80"/>
<name>A0A7Y0AD80_9BACT</name>
<evidence type="ECO:0000259" key="2">
    <source>
        <dbReference type="Pfam" id="PF13568"/>
    </source>
</evidence>
<dbReference type="EMBL" id="JABBGH010000001">
    <property type="protein sequence ID" value="NML65151.1"/>
    <property type="molecule type" value="Genomic_DNA"/>
</dbReference>
<evidence type="ECO:0000256" key="1">
    <source>
        <dbReference type="SAM" id="SignalP"/>
    </source>
</evidence>
<feature type="domain" description="Outer membrane protein beta-barrel" evidence="2">
    <location>
        <begin position="20"/>
        <end position="182"/>
    </location>
</feature>
<dbReference type="Proteomes" id="UP000559626">
    <property type="component" value="Unassembled WGS sequence"/>
</dbReference>
<feature type="signal peptide" evidence="1">
    <location>
        <begin position="1"/>
        <end position="21"/>
    </location>
</feature>
<feature type="chain" id="PRO_5031324915" evidence="1">
    <location>
        <begin position="22"/>
        <end position="208"/>
    </location>
</feature>
<evidence type="ECO:0000313" key="3">
    <source>
        <dbReference type="EMBL" id="NML65151.1"/>
    </source>
</evidence>
<sequence length="208" mass="22106">MRNLLPFPLALLAAAPLAAQAQQATPSLAVGLKGGASLTSLTNRSLASNRDLCGFHAGVTATRTFTRTFALQAELLYSQKGTRDEVVVGSTHYDNRQRLHYLDLPVVARLHVGNAYLEAGPQLGLLLLARGHYEGPGPGAGAGDQTVSDYFHRVDLGYVAGIGYQVPGGPGLGLRYNGGLLNAVNNNFSGSAVRNRALQLYVSYQFPR</sequence>
<proteinExistence type="predicted"/>
<dbReference type="InterPro" id="IPR025665">
    <property type="entry name" value="Beta-barrel_OMP_2"/>
</dbReference>
<keyword evidence="4" id="KW-1185">Reference proteome</keyword>
<organism evidence="3 4">
    <name type="scientific">Hymenobacter polaris</name>
    <dbReference type="NCBI Taxonomy" id="2682546"/>
    <lineage>
        <taxon>Bacteria</taxon>
        <taxon>Pseudomonadati</taxon>
        <taxon>Bacteroidota</taxon>
        <taxon>Cytophagia</taxon>
        <taxon>Cytophagales</taxon>
        <taxon>Hymenobacteraceae</taxon>
        <taxon>Hymenobacter</taxon>
    </lineage>
</organism>
<dbReference type="RefSeq" id="WP_169530403.1">
    <property type="nucleotide sequence ID" value="NZ_JABBGH010000001.1"/>
</dbReference>
<accession>A0A7Y0AD80</accession>